<keyword evidence="1" id="KW-0732">Signal</keyword>
<gene>
    <name evidence="3" type="ORF">HMPREF9450_01325</name>
</gene>
<dbReference type="HOGENOM" id="CLU_082049_5_0_10"/>
<dbReference type="Proteomes" id="UP000006008">
    <property type="component" value="Unassembled WGS sequence"/>
</dbReference>
<dbReference type="SUPFAM" id="SSF56925">
    <property type="entry name" value="OMPA-like"/>
    <property type="match status" value="1"/>
</dbReference>
<comment type="caution">
    <text evidence="3">The sequence shown here is derived from an EMBL/GenBank/DDBJ whole genome shotgun (WGS) entry which is preliminary data.</text>
</comment>
<feature type="chain" id="PRO_5003477846" description="Outer membrane protein beta-barrel domain-containing protein" evidence="1">
    <location>
        <begin position="26"/>
        <end position="215"/>
    </location>
</feature>
<dbReference type="RefSeq" id="WP_009134131.1">
    <property type="nucleotide sequence ID" value="NZ_CP102250.1"/>
</dbReference>
<evidence type="ECO:0000313" key="4">
    <source>
        <dbReference type="Proteomes" id="UP000006008"/>
    </source>
</evidence>
<dbReference type="GeneID" id="92815646"/>
<reference evidence="3 4" key="1">
    <citation type="submission" date="2011-08" db="EMBL/GenBank/DDBJ databases">
        <title>The Genome Sequence of Alistipes indistinctus YIT 12060.</title>
        <authorList>
            <consortium name="The Broad Institute Genome Sequencing Platform"/>
            <person name="Earl A."/>
            <person name="Ward D."/>
            <person name="Feldgarden M."/>
            <person name="Gevers D."/>
            <person name="Morotomi M."/>
            <person name="Young S.K."/>
            <person name="Zeng Q."/>
            <person name="Gargeya S."/>
            <person name="Fitzgerald M."/>
            <person name="Haas B."/>
            <person name="Abouelleil A."/>
            <person name="Alvarado L."/>
            <person name="Arachchi H.M."/>
            <person name="Berlin A."/>
            <person name="Brown A."/>
            <person name="Chapman S.B."/>
            <person name="Chen Z."/>
            <person name="Dunbar C."/>
            <person name="Freedman E."/>
            <person name="Gearin G."/>
            <person name="Gellesch M."/>
            <person name="Goldberg J."/>
            <person name="Griggs A."/>
            <person name="Gujja S."/>
            <person name="Heiman D."/>
            <person name="Howarth C."/>
            <person name="Larson L."/>
            <person name="Lui A."/>
            <person name="MacDonald P.J.P."/>
            <person name="Montmayeur A."/>
            <person name="Murphy C."/>
            <person name="Neiman D."/>
            <person name="Pearson M."/>
            <person name="Priest M."/>
            <person name="Roberts A."/>
            <person name="Saif S."/>
            <person name="Shea T."/>
            <person name="Shenoy N."/>
            <person name="Sisk P."/>
            <person name="Stolte C."/>
            <person name="Sykes S."/>
            <person name="Wortman J."/>
            <person name="Nusbaum C."/>
            <person name="Birren B."/>
        </authorList>
    </citation>
    <scope>NUCLEOTIDE SEQUENCE [LARGE SCALE GENOMIC DNA]</scope>
    <source>
        <strain evidence="3 4">YIT 12060</strain>
    </source>
</reference>
<dbReference type="PATRIC" id="fig|742725.3.peg.1401"/>
<accession>G5H9L0</accession>
<dbReference type="Pfam" id="PF13568">
    <property type="entry name" value="OMP_b-brl_2"/>
    <property type="match status" value="1"/>
</dbReference>
<evidence type="ECO:0000256" key="1">
    <source>
        <dbReference type="SAM" id="SignalP"/>
    </source>
</evidence>
<dbReference type="STRING" id="742725.HMPREF9450_01325"/>
<evidence type="ECO:0000259" key="2">
    <source>
        <dbReference type="Pfam" id="PF13568"/>
    </source>
</evidence>
<feature type="signal peptide" evidence="1">
    <location>
        <begin position="1"/>
        <end position="25"/>
    </location>
</feature>
<dbReference type="OrthoDB" id="947434at2"/>
<dbReference type="AlphaFoldDB" id="G5H9L0"/>
<dbReference type="InterPro" id="IPR025665">
    <property type="entry name" value="Beta-barrel_OMP_2"/>
</dbReference>
<dbReference type="EMBL" id="ADLD01000013">
    <property type="protein sequence ID" value="EHB91276.1"/>
    <property type="molecule type" value="Genomic_DNA"/>
</dbReference>
<dbReference type="eggNOG" id="COG3637">
    <property type="taxonomic scope" value="Bacteria"/>
</dbReference>
<evidence type="ECO:0000313" key="3">
    <source>
        <dbReference type="EMBL" id="EHB91276.1"/>
    </source>
</evidence>
<protein>
    <recommendedName>
        <fullName evidence="2">Outer membrane protein beta-barrel domain-containing protein</fullName>
    </recommendedName>
</protein>
<proteinExistence type="predicted"/>
<dbReference type="InterPro" id="IPR011250">
    <property type="entry name" value="OMP/PagP_B-barrel"/>
</dbReference>
<name>G5H9L0_9BACT</name>
<feature type="domain" description="Outer membrane protein beta-barrel" evidence="2">
    <location>
        <begin position="27"/>
        <end position="180"/>
    </location>
</feature>
<sequence length="215" mass="23483">MIKKSLLIGSALLLLAVLAAPDAQALSPIRFGVKAGIQTQSLKMQGMNWNELSKSNNFGYQLGVMAQVPLGPVYLQPEIFYSSARFKLQGDLLNPDGTMAESDVSAKYSVNTVQLPVLVGIKLLFLRVFAGPSFNLLTDTSNKSGKEGVSFNSSVTKSAVAFQVGAGVEIGKFNIDIRYDGQFKKPVQTFTFGKNYTETVKTKMNSWQLNLGYFF</sequence>
<organism evidence="3 4">
    <name type="scientific">Alistipes indistinctus YIT 12060</name>
    <dbReference type="NCBI Taxonomy" id="742725"/>
    <lineage>
        <taxon>Bacteria</taxon>
        <taxon>Pseudomonadati</taxon>
        <taxon>Bacteroidota</taxon>
        <taxon>Bacteroidia</taxon>
        <taxon>Bacteroidales</taxon>
        <taxon>Rikenellaceae</taxon>
        <taxon>Alistipes</taxon>
    </lineage>
</organism>
<keyword evidence="4" id="KW-1185">Reference proteome</keyword>